<dbReference type="VEuPathDB" id="FungiDB:PPTG_18366"/>
<name>W2HVA5_PHYNI</name>
<proteinExistence type="predicted"/>
<dbReference type="Proteomes" id="UP000053864">
    <property type="component" value="Unassembled WGS sequence"/>
</dbReference>
<gene>
    <name evidence="1" type="ORF">L916_20330</name>
</gene>
<dbReference type="EMBL" id="KI676385">
    <property type="protein sequence ID" value="ETL25885.1"/>
    <property type="molecule type" value="Genomic_DNA"/>
</dbReference>
<protein>
    <submittedName>
        <fullName evidence="1">Uncharacterized protein</fullName>
    </submittedName>
</protein>
<dbReference type="VEuPathDB" id="FungiDB:PPTG_24334"/>
<organism evidence="1">
    <name type="scientific">Phytophthora nicotianae</name>
    <name type="common">Potato buckeye rot agent</name>
    <name type="synonym">Phytophthora parasitica</name>
    <dbReference type="NCBI Taxonomy" id="4792"/>
    <lineage>
        <taxon>Eukaryota</taxon>
        <taxon>Sar</taxon>
        <taxon>Stramenopiles</taxon>
        <taxon>Oomycota</taxon>
        <taxon>Peronosporomycetes</taxon>
        <taxon>Peronosporales</taxon>
        <taxon>Peronosporaceae</taxon>
        <taxon>Phytophthora</taxon>
    </lineage>
</organism>
<reference evidence="1" key="1">
    <citation type="submission" date="2013-11" db="EMBL/GenBank/DDBJ databases">
        <title>The Genome Sequence of Phytophthora parasitica CJ05E6.</title>
        <authorList>
            <consortium name="The Broad Institute Genomics Platform"/>
            <person name="Russ C."/>
            <person name="Tyler B."/>
            <person name="Panabieres F."/>
            <person name="Shan W."/>
            <person name="Tripathy S."/>
            <person name="Grunwald N."/>
            <person name="Machado M."/>
            <person name="Johnson C.S."/>
            <person name="Arredondo F."/>
            <person name="Hong C."/>
            <person name="Coffey M."/>
            <person name="Young S.K."/>
            <person name="Zeng Q."/>
            <person name="Gargeya S."/>
            <person name="Fitzgerald M."/>
            <person name="Abouelleil A."/>
            <person name="Alvarado L."/>
            <person name="Chapman S.B."/>
            <person name="Gainer-Dewar J."/>
            <person name="Goldberg J."/>
            <person name="Griggs A."/>
            <person name="Gujja S."/>
            <person name="Hansen M."/>
            <person name="Howarth C."/>
            <person name="Imamovic A."/>
            <person name="Ireland A."/>
            <person name="Larimer J."/>
            <person name="McCowan C."/>
            <person name="Murphy C."/>
            <person name="Pearson M."/>
            <person name="Poon T.W."/>
            <person name="Priest M."/>
            <person name="Roberts A."/>
            <person name="Saif S."/>
            <person name="Shea T."/>
            <person name="Sykes S."/>
            <person name="Wortman J."/>
            <person name="Nusbaum C."/>
            <person name="Birren B."/>
        </authorList>
    </citation>
    <scope>NUCLEOTIDE SEQUENCE [LARGE SCALE GENOMIC DNA]</scope>
    <source>
        <strain evidence="1">CJ05E6</strain>
    </source>
</reference>
<evidence type="ECO:0000313" key="1">
    <source>
        <dbReference type="EMBL" id="ETL25885.1"/>
    </source>
</evidence>
<sequence length="168" mass="18818">MAQDPLRVVFRCKRGFEALPHVVDTVSLFLDSSLLLPLEKASSLGSVALLNRIWRSLDVRKPILWIFEHFPERGVCVQVVEEATAAGHGYPAIFCKSDSYSNSVAKRGVDMGLEPRYIHWGGKDTANAASGGQRSIVRWLYQFDTEYDQFDNDTMKAVVARGDVELVQ</sequence>
<dbReference type="AlphaFoldDB" id="W2HVA5"/>
<accession>W2HVA5</accession>